<feature type="compositionally biased region" description="Polar residues" evidence="1">
    <location>
        <begin position="631"/>
        <end position="650"/>
    </location>
</feature>
<feature type="compositionally biased region" description="Polar residues" evidence="1">
    <location>
        <begin position="599"/>
        <end position="611"/>
    </location>
</feature>
<dbReference type="RefSeq" id="WP_263052303.1">
    <property type="nucleotide sequence ID" value="NZ_CP106735.1"/>
</dbReference>
<dbReference type="EMBL" id="CP106735">
    <property type="protein sequence ID" value="UXX80573.1"/>
    <property type="molecule type" value="Genomic_DNA"/>
</dbReference>
<feature type="compositionally biased region" description="Low complexity" evidence="1">
    <location>
        <begin position="686"/>
        <end position="701"/>
    </location>
</feature>
<feature type="compositionally biased region" description="Polar residues" evidence="1">
    <location>
        <begin position="576"/>
        <end position="588"/>
    </location>
</feature>
<name>A0ABY6D377_9BACT</name>
<protein>
    <recommendedName>
        <fullName evidence="4">Carbohydrate-binding family V/XII</fullName>
    </recommendedName>
</protein>
<organism evidence="2 3">
    <name type="scientific">Reichenbachiella carrageenanivorans</name>
    <dbReference type="NCBI Taxonomy" id="2979869"/>
    <lineage>
        <taxon>Bacteria</taxon>
        <taxon>Pseudomonadati</taxon>
        <taxon>Bacteroidota</taxon>
        <taxon>Cytophagia</taxon>
        <taxon>Cytophagales</taxon>
        <taxon>Reichenbachiellaceae</taxon>
        <taxon>Reichenbachiella</taxon>
    </lineage>
</organism>
<feature type="region of interest" description="Disordered" evidence="1">
    <location>
        <begin position="555"/>
        <end position="712"/>
    </location>
</feature>
<reference evidence="2" key="1">
    <citation type="submission" date="2022-10" db="EMBL/GenBank/DDBJ databases">
        <title>Comparative genomics and taxonomic characterization of three novel marine species of genus Reichenbachiella exhibiting antioxidant and polysaccharide degradation activities.</title>
        <authorList>
            <person name="Muhammad N."/>
            <person name="Lee Y.-J."/>
            <person name="Ko J."/>
            <person name="Kim S.-G."/>
        </authorList>
    </citation>
    <scope>NUCLEOTIDE SEQUENCE</scope>
    <source>
        <strain evidence="2">Wsw4-B4</strain>
    </source>
</reference>
<keyword evidence="3" id="KW-1185">Reference proteome</keyword>
<evidence type="ECO:0000313" key="2">
    <source>
        <dbReference type="EMBL" id="UXX80573.1"/>
    </source>
</evidence>
<accession>A0ABY6D377</accession>
<sequence>MCTSHRYIFLSIIFISRITLGQGDDQTSFWPKEITAEKGTVIMYQPQPELLKGDILEARAAISVTPAGEQAPIFGAIWMTSYLDIDKSERSVNLVSVKVNHVRLPEEVDSTRVKKLKTFLEEEMIKWSFEMNYDQLLATLEEVDVIENASFENKAPKIIFRESGAILIVVDGEPKFKGLEKGYEQLINAPAFIVKKKSKYFLYGGNMWFRAKDNMNSWERLKNPPTSLTSLQKKYNPSDEDPLTEKSDEVPEIIMAYEPSELVVTDGKLKFTPIDNTQLLYVDNTESDIFMDINSQNYYILLSGRWFMTKSLDGPWVYAQPEKLSKEFAKIPEESVKGEVLAAVPGTDAAREAVLDANIPQTAAIDRKTATASVTYDGEPKFEPIAETSLASAVNTSSAVFKSKDVYFLCDNAVWFRSATPNGPWVVSDVRPVDIDKIPASNPAYHVKYVYIYDSTPEVVYVGYTPGYVGCYVYGSTVVYGTGYYYSGWYGLYYYPRPVTYGFSVRYSPYYGWSMGVSVGFGGPGYWYHGVGWWGPPVYRPPYYRPPYHHRPPGYRPPGYRPPSSNHRPPSGGVHQPSTRPATANNLYKNRKNGVRPSTRPSATRPSNTKPMSRPANRPSGQERYKPATRPANTGSSRSPNNVYTDQSGNVYRKGNEGWETRQNKQWSAPTHQPNRNTNQNLNQSYQNRQRGTQRTQGYNRVRSAGGGRGRR</sequence>
<evidence type="ECO:0008006" key="4">
    <source>
        <dbReference type="Google" id="ProtNLM"/>
    </source>
</evidence>
<feature type="compositionally biased region" description="Basic and acidic residues" evidence="1">
    <location>
        <begin position="654"/>
        <end position="663"/>
    </location>
</feature>
<evidence type="ECO:0000256" key="1">
    <source>
        <dbReference type="SAM" id="MobiDB-lite"/>
    </source>
</evidence>
<feature type="compositionally biased region" description="Polar residues" evidence="1">
    <location>
        <begin position="664"/>
        <end position="685"/>
    </location>
</feature>
<dbReference type="Proteomes" id="UP001062165">
    <property type="component" value="Chromosome"/>
</dbReference>
<proteinExistence type="predicted"/>
<gene>
    <name evidence="2" type="ORF">N7E81_05600</name>
</gene>
<evidence type="ECO:0000313" key="3">
    <source>
        <dbReference type="Proteomes" id="UP001062165"/>
    </source>
</evidence>